<organism evidence="1 2">
    <name type="scientific">Batrachochytrium dendrobatidis (strain JEL423)</name>
    <dbReference type="NCBI Taxonomy" id="403673"/>
    <lineage>
        <taxon>Eukaryota</taxon>
        <taxon>Fungi</taxon>
        <taxon>Fungi incertae sedis</taxon>
        <taxon>Chytridiomycota</taxon>
        <taxon>Chytridiomycota incertae sedis</taxon>
        <taxon>Chytridiomycetes</taxon>
        <taxon>Rhizophydiales</taxon>
        <taxon>Rhizophydiales incertae sedis</taxon>
        <taxon>Batrachochytrium</taxon>
    </lineage>
</organism>
<dbReference type="eggNOG" id="ENOG502RZ6E">
    <property type="taxonomic scope" value="Eukaryota"/>
</dbReference>
<dbReference type="GO" id="GO:0005762">
    <property type="term" value="C:mitochondrial large ribosomal subunit"/>
    <property type="evidence" value="ECO:0007669"/>
    <property type="project" value="InterPro"/>
</dbReference>
<proteinExistence type="predicted"/>
<reference evidence="1 2" key="1">
    <citation type="submission" date="2006-10" db="EMBL/GenBank/DDBJ databases">
        <title>The Genome Sequence of Batrachochytrium dendrobatidis JEL423.</title>
        <authorList>
            <consortium name="The Broad Institute Genome Sequencing Platform"/>
            <person name="Birren B."/>
            <person name="Lander E."/>
            <person name="Galagan J."/>
            <person name="Cuomo C."/>
            <person name="Devon K."/>
            <person name="Jaffe D."/>
            <person name="Butler J."/>
            <person name="Alvarez P."/>
            <person name="Gnerre S."/>
            <person name="Grabherr M."/>
            <person name="Kleber M."/>
            <person name="Mauceli E."/>
            <person name="Brockman W."/>
            <person name="Young S."/>
            <person name="LaButti K."/>
            <person name="Sykes S."/>
            <person name="DeCaprio D."/>
            <person name="Crawford M."/>
            <person name="Koehrsen M."/>
            <person name="Engels R."/>
            <person name="Montgomery P."/>
            <person name="Pearson M."/>
            <person name="Howarth C."/>
            <person name="Larson L."/>
            <person name="White J."/>
            <person name="O'Leary S."/>
            <person name="Kodira C."/>
            <person name="Zeng Q."/>
            <person name="Yandava C."/>
            <person name="Alvarado L."/>
            <person name="Longcore J."/>
            <person name="James T."/>
        </authorList>
    </citation>
    <scope>NUCLEOTIDE SEQUENCE [LARGE SCALE GENOMIC DNA]</scope>
    <source>
        <strain evidence="1 2">JEL423</strain>
    </source>
</reference>
<dbReference type="GO" id="GO:0003735">
    <property type="term" value="F:structural constituent of ribosome"/>
    <property type="evidence" value="ECO:0007669"/>
    <property type="project" value="InterPro"/>
</dbReference>
<dbReference type="OrthoDB" id="5587740at2759"/>
<reference evidence="1 2" key="2">
    <citation type="submission" date="2016-05" db="EMBL/GenBank/DDBJ databases">
        <title>Lineage-specific infection strategies underlie the spectrum of fungal disease in amphibians.</title>
        <authorList>
            <person name="Cuomo C.A."/>
            <person name="Farrer R.A."/>
            <person name="James T."/>
            <person name="Longcore J."/>
            <person name="Birren B."/>
        </authorList>
    </citation>
    <scope>NUCLEOTIDE SEQUENCE [LARGE SCALE GENOMIC DNA]</scope>
    <source>
        <strain evidence="1 2">JEL423</strain>
    </source>
</reference>
<dbReference type="Proteomes" id="UP000077115">
    <property type="component" value="Unassembled WGS sequence"/>
</dbReference>
<dbReference type="Gene3D" id="6.20.130.10">
    <property type="match status" value="1"/>
</dbReference>
<gene>
    <name evidence="1" type="ORF">BDEG_20197</name>
</gene>
<dbReference type="PANTHER" id="PTHR28174:SF1">
    <property type="entry name" value="LARGE RIBOSOMAL SUBUNIT PROTEIN BL31M"/>
    <property type="match status" value="1"/>
</dbReference>
<evidence type="ECO:0000313" key="1">
    <source>
        <dbReference type="EMBL" id="OAJ35974.1"/>
    </source>
</evidence>
<dbReference type="PANTHER" id="PTHR28174">
    <property type="entry name" value="54S RIBOSOMAL PROTEIN L36, MITOCHONDRIAL"/>
    <property type="match status" value="1"/>
</dbReference>
<dbReference type="EMBL" id="DS022300">
    <property type="protein sequence ID" value="OAJ35974.1"/>
    <property type="molecule type" value="Genomic_DNA"/>
</dbReference>
<name>A0A177W8I8_BATDL</name>
<dbReference type="GO" id="GO:0032543">
    <property type="term" value="P:mitochondrial translation"/>
    <property type="evidence" value="ECO:0007669"/>
    <property type="project" value="InterPro"/>
</dbReference>
<dbReference type="AlphaFoldDB" id="A0A177W8I8"/>
<dbReference type="VEuPathDB" id="FungiDB:BDEG_20197"/>
<protein>
    <recommendedName>
        <fullName evidence="3">50S ribosomal protein L31, chloroplastic</fullName>
    </recommendedName>
</protein>
<sequence length="184" mass="19653">MIQKAFVSVGVIAATPVSFFCCNASGQALCTVSKTTKTITQIRHNSNVQASLSVGGKRQPRAQAGAITRRNVGVNPPLFHQKVVHSDGSTFTIRSSSPRSILVLTRDTCNHQLWNPTSQAVDDRGGELRKFSERFAGIGDLGQLESEIEFVQVQSESSKAKAAAAAAAAAAKLAEQSKKTKKKK</sequence>
<accession>A0A177W8I8</accession>
<dbReference type="STRING" id="403673.A0A177W8I8"/>
<dbReference type="InterPro" id="IPR034600">
    <property type="entry name" value="Ribosomal_bL31m"/>
</dbReference>
<evidence type="ECO:0000313" key="2">
    <source>
        <dbReference type="Proteomes" id="UP000077115"/>
    </source>
</evidence>
<evidence type="ECO:0008006" key="3">
    <source>
        <dbReference type="Google" id="ProtNLM"/>
    </source>
</evidence>